<dbReference type="InParanoid" id="W2SH43"/>
<dbReference type="AlphaFoldDB" id="W2SH43"/>
<dbReference type="InterPro" id="IPR016161">
    <property type="entry name" value="Ald_DH/histidinol_DH"/>
</dbReference>
<name>W2SH43_CYPE1</name>
<dbReference type="SUPFAM" id="SSF53720">
    <property type="entry name" value="ALDH-like"/>
    <property type="match status" value="1"/>
</dbReference>
<dbReference type="Gene3D" id="3.40.309.10">
    <property type="entry name" value="Aldehyde Dehydrogenase, Chain A, domain 2"/>
    <property type="match status" value="1"/>
</dbReference>
<dbReference type="GO" id="GO:0004029">
    <property type="term" value="F:aldehyde dehydrogenase (NAD+) activity"/>
    <property type="evidence" value="ECO:0007669"/>
    <property type="project" value="UniProtKB-EC"/>
</dbReference>
<dbReference type="GeneID" id="19968719"/>
<keyword evidence="9" id="KW-1185">Reference proteome</keyword>
<dbReference type="STRING" id="1220924.W2SH43"/>
<proteinExistence type="inferred from homology"/>
<evidence type="ECO:0000256" key="6">
    <source>
        <dbReference type="RuleBase" id="RU003345"/>
    </source>
</evidence>
<reference evidence="8 9" key="1">
    <citation type="submission" date="2013-03" db="EMBL/GenBank/DDBJ databases">
        <title>The Genome Sequence of Phialophora europaea CBS 101466.</title>
        <authorList>
            <consortium name="The Broad Institute Genomics Platform"/>
            <person name="Cuomo C."/>
            <person name="de Hoog S."/>
            <person name="Gorbushina A."/>
            <person name="Walker B."/>
            <person name="Young S.K."/>
            <person name="Zeng Q."/>
            <person name="Gargeya S."/>
            <person name="Fitzgerald M."/>
            <person name="Haas B."/>
            <person name="Abouelleil A."/>
            <person name="Allen A.W."/>
            <person name="Alvarado L."/>
            <person name="Arachchi H.M."/>
            <person name="Berlin A.M."/>
            <person name="Chapman S.B."/>
            <person name="Gainer-Dewar J."/>
            <person name="Goldberg J."/>
            <person name="Griggs A."/>
            <person name="Gujja S."/>
            <person name="Hansen M."/>
            <person name="Howarth C."/>
            <person name="Imamovic A."/>
            <person name="Ireland A."/>
            <person name="Larimer J."/>
            <person name="McCowan C."/>
            <person name="Murphy C."/>
            <person name="Pearson M."/>
            <person name="Poon T.W."/>
            <person name="Priest M."/>
            <person name="Roberts A."/>
            <person name="Saif S."/>
            <person name="Shea T."/>
            <person name="Sisk P."/>
            <person name="Sykes S."/>
            <person name="Wortman J."/>
            <person name="Nusbaum C."/>
            <person name="Birren B."/>
        </authorList>
    </citation>
    <scope>NUCLEOTIDE SEQUENCE [LARGE SCALE GENOMIC DNA]</scope>
    <source>
        <strain evidence="8 9">CBS 101466</strain>
    </source>
</reference>
<sequence>MDSTKDYTSSIETRHFINGQFVPSSKPDTFEVINPFNLKPVATVHAATAEDVDTAVSAAAAAFPSWSALAASERQDWLTKLSRAFEAALPEIVHLEALSMGKPLHNEVSPIGISIMRYLIGKGYDVQGETSLNTPGMLAMSLRQPFGVTGAIIPWNAPFLMLLLKITPALLAGNTMVLKSSEKSPLSCLVAARCLQEIDFPKGVLNIVSGLGRPTGEAIAKHMQIRKISFTGSTATGRAIKVAAAQSNLKKVTLELGGKSPLIIFDDANLDKAVPAAAYSVLANAGQACIQSSRIYVHEKIADAFVEGMKGAIAAMGKSGDPLGEGTGRGPQADRIQFERVMAFLDEAREQGLDVVVGGKRENREGYFVEPTIIRNAPEQARVMREEIFGPVVCINTFTDEDEVLKRANDTEYGLYGSVYTRDVGRAMRLARAIDAGTVGVNVTSPMIVVDMPFGGYKQSGDGRENSKHVFDQWTELKQVLVAMD</sequence>
<dbReference type="InterPro" id="IPR016163">
    <property type="entry name" value="Ald_DH_C"/>
</dbReference>
<evidence type="ECO:0000256" key="2">
    <source>
        <dbReference type="ARBA" id="ARBA00023002"/>
    </source>
</evidence>
<dbReference type="PANTHER" id="PTHR11699">
    <property type="entry name" value="ALDEHYDE DEHYDROGENASE-RELATED"/>
    <property type="match status" value="1"/>
</dbReference>
<feature type="domain" description="Aldehyde dehydrogenase" evidence="7">
    <location>
        <begin position="21"/>
        <end position="480"/>
    </location>
</feature>
<evidence type="ECO:0000256" key="1">
    <source>
        <dbReference type="ARBA" id="ARBA00009986"/>
    </source>
</evidence>
<dbReference type="FunFam" id="3.40.605.10:FF:000007">
    <property type="entry name" value="NAD/NADP-dependent betaine aldehyde dehydrogenase"/>
    <property type="match status" value="1"/>
</dbReference>
<evidence type="ECO:0000256" key="3">
    <source>
        <dbReference type="ARBA" id="ARBA00024226"/>
    </source>
</evidence>
<organism evidence="8 9">
    <name type="scientific">Cyphellophora europaea (strain CBS 101466)</name>
    <name type="common">Phialophora europaea</name>
    <dbReference type="NCBI Taxonomy" id="1220924"/>
    <lineage>
        <taxon>Eukaryota</taxon>
        <taxon>Fungi</taxon>
        <taxon>Dikarya</taxon>
        <taxon>Ascomycota</taxon>
        <taxon>Pezizomycotina</taxon>
        <taxon>Eurotiomycetes</taxon>
        <taxon>Chaetothyriomycetidae</taxon>
        <taxon>Chaetothyriales</taxon>
        <taxon>Cyphellophoraceae</taxon>
        <taxon>Cyphellophora</taxon>
    </lineage>
</organism>
<dbReference type="PROSITE" id="PS00687">
    <property type="entry name" value="ALDEHYDE_DEHYDR_GLU"/>
    <property type="match status" value="1"/>
</dbReference>
<evidence type="ECO:0000313" key="8">
    <source>
        <dbReference type="EMBL" id="ETN47189.1"/>
    </source>
</evidence>
<dbReference type="InterPro" id="IPR015590">
    <property type="entry name" value="Aldehyde_DH_dom"/>
</dbReference>
<dbReference type="Gene3D" id="3.40.605.10">
    <property type="entry name" value="Aldehyde Dehydrogenase, Chain A, domain 1"/>
    <property type="match status" value="1"/>
</dbReference>
<dbReference type="InterPro" id="IPR029510">
    <property type="entry name" value="Ald_DH_CS_GLU"/>
</dbReference>
<evidence type="ECO:0000256" key="5">
    <source>
        <dbReference type="PROSITE-ProRule" id="PRU10007"/>
    </source>
</evidence>
<evidence type="ECO:0000259" key="7">
    <source>
        <dbReference type="Pfam" id="PF00171"/>
    </source>
</evidence>
<dbReference type="VEuPathDB" id="FungiDB:HMPREF1541_01380"/>
<comment type="catalytic activity">
    <reaction evidence="4">
        <text>an aldehyde + NAD(+) + H2O = a carboxylate + NADH + 2 H(+)</text>
        <dbReference type="Rhea" id="RHEA:16185"/>
        <dbReference type="ChEBI" id="CHEBI:15377"/>
        <dbReference type="ChEBI" id="CHEBI:15378"/>
        <dbReference type="ChEBI" id="CHEBI:17478"/>
        <dbReference type="ChEBI" id="CHEBI:29067"/>
        <dbReference type="ChEBI" id="CHEBI:57540"/>
        <dbReference type="ChEBI" id="CHEBI:57945"/>
        <dbReference type="EC" id="1.2.1.3"/>
    </reaction>
</comment>
<dbReference type="EMBL" id="KB822711">
    <property type="protein sequence ID" value="ETN47189.1"/>
    <property type="molecule type" value="Genomic_DNA"/>
</dbReference>
<accession>W2SH43</accession>
<dbReference type="FunFam" id="3.40.309.10:FF:000012">
    <property type="entry name" value="Betaine aldehyde dehydrogenase"/>
    <property type="match status" value="1"/>
</dbReference>
<dbReference type="EC" id="1.2.1.3" evidence="3"/>
<evidence type="ECO:0000313" key="9">
    <source>
        <dbReference type="Proteomes" id="UP000030752"/>
    </source>
</evidence>
<feature type="active site" evidence="5">
    <location>
        <position position="255"/>
    </location>
</feature>
<keyword evidence="2 6" id="KW-0560">Oxidoreductase</keyword>
<gene>
    <name evidence="8" type="ORF">HMPREF1541_01380</name>
</gene>
<evidence type="ECO:0000256" key="4">
    <source>
        <dbReference type="ARBA" id="ARBA00049194"/>
    </source>
</evidence>
<dbReference type="InterPro" id="IPR016162">
    <property type="entry name" value="Ald_DH_N"/>
</dbReference>
<comment type="similarity">
    <text evidence="1 6">Belongs to the aldehyde dehydrogenase family.</text>
</comment>
<dbReference type="Proteomes" id="UP000030752">
    <property type="component" value="Unassembled WGS sequence"/>
</dbReference>
<dbReference type="HOGENOM" id="CLU_005391_0_1_1"/>
<dbReference type="Pfam" id="PF00171">
    <property type="entry name" value="Aldedh"/>
    <property type="match status" value="1"/>
</dbReference>
<dbReference type="eggNOG" id="KOG2450">
    <property type="taxonomic scope" value="Eukaryota"/>
</dbReference>
<dbReference type="OrthoDB" id="310895at2759"/>
<protein>
    <recommendedName>
        <fullName evidence="3">aldehyde dehydrogenase (NAD(+))</fullName>
        <ecNumber evidence="3">1.2.1.3</ecNumber>
    </recommendedName>
</protein>
<dbReference type="RefSeq" id="XP_008711901.1">
    <property type="nucleotide sequence ID" value="XM_008713679.1"/>
</dbReference>